<dbReference type="HOGENOM" id="CLU_137265_0_0_6"/>
<dbReference type="KEGG" id="pseo:OM33_20545"/>
<gene>
    <name evidence="1" type="ORF">OM33_20545</name>
</gene>
<sequence length="107" mass="11963">MNFEVGQLWTCKAADNEKLHNLLVVSAEELDDQKIVGVAVVDSEMGDSPFMPFSQQAIEDSVLDLVQSNIDIADFVEGYEYWKELFIEGEAGVYNLSVDEVLNLDSE</sequence>
<accession>A0A0A7ELK3</accession>
<proteinExistence type="predicted"/>
<protein>
    <submittedName>
        <fullName evidence="1">Uncharacterized protein</fullName>
    </submittedName>
</protein>
<dbReference type="AlphaFoldDB" id="A0A0A7ELK3"/>
<name>A0A0A7ELK3_9GAMM</name>
<evidence type="ECO:0000313" key="2">
    <source>
        <dbReference type="Proteomes" id="UP000030341"/>
    </source>
</evidence>
<reference evidence="1 2" key="1">
    <citation type="submission" date="2014-11" db="EMBL/GenBank/DDBJ databases">
        <title>Complete Genome Sequence of Pseudoalteromonas sp. Strain OCN003 Isolated from Kaneohe Bay, Oahu, Hawaii.</title>
        <authorList>
            <person name="Beurmann S."/>
            <person name="Videau P."/>
            <person name="Ushijima B."/>
            <person name="Smith A.M."/>
            <person name="Aeby G.S."/>
            <person name="Callahan S.M."/>
            <person name="Belcaid M."/>
        </authorList>
    </citation>
    <scope>NUCLEOTIDE SEQUENCE [LARGE SCALE GENOMIC DNA]</scope>
    <source>
        <strain evidence="1 2">OCN003</strain>
    </source>
</reference>
<evidence type="ECO:0000313" key="1">
    <source>
        <dbReference type="EMBL" id="AIY67423.1"/>
    </source>
</evidence>
<keyword evidence="2" id="KW-1185">Reference proteome</keyword>
<dbReference type="Proteomes" id="UP000030341">
    <property type="component" value="Chromosome 2"/>
</dbReference>
<dbReference type="OrthoDB" id="66828at2"/>
<dbReference type="EMBL" id="CP009889">
    <property type="protein sequence ID" value="AIY67423.1"/>
    <property type="molecule type" value="Genomic_DNA"/>
</dbReference>
<dbReference type="STRING" id="1348114.OM33_20545"/>
<dbReference type="RefSeq" id="WP_040136399.1">
    <property type="nucleotide sequence ID" value="NZ_CP009889.1"/>
</dbReference>
<organism evidence="1 2">
    <name type="scientific">Pseudoalteromonas piratica</name>
    <dbReference type="NCBI Taxonomy" id="1348114"/>
    <lineage>
        <taxon>Bacteria</taxon>
        <taxon>Pseudomonadati</taxon>
        <taxon>Pseudomonadota</taxon>
        <taxon>Gammaproteobacteria</taxon>
        <taxon>Alteromonadales</taxon>
        <taxon>Pseudoalteromonadaceae</taxon>
        <taxon>Pseudoalteromonas</taxon>
    </lineage>
</organism>